<evidence type="ECO:0000259" key="11">
    <source>
        <dbReference type="PROSITE" id="PS51021"/>
    </source>
</evidence>
<evidence type="ECO:0000256" key="6">
    <source>
        <dbReference type="ARBA" id="ARBA00023136"/>
    </source>
</evidence>
<dbReference type="SMART" id="SM00326">
    <property type="entry name" value="SH3"/>
    <property type="match status" value="1"/>
</dbReference>
<evidence type="ECO:0000256" key="3">
    <source>
        <dbReference type="ARBA" id="ARBA00022443"/>
    </source>
</evidence>
<keyword evidence="13" id="KW-1185">Reference proteome</keyword>
<dbReference type="PRINTS" id="PR01251">
    <property type="entry name" value="AMPHIPHYSIN"/>
</dbReference>
<feature type="domain" description="SH3" evidence="10">
    <location>
        <begin position="678"/>
        <end position="750"/>
    </location>
</feature>
<dbReference type="InterPro" id="IPR003017">
    <property type="entry name" value="Amphiphysin_1"/>
</dbReference>
<feature type="compositionally biased region" description="Polar residues" evidence="9">
    <location>
        <begin position="653"/>
        <end position="662"/>
    </location>
</feature>
<dbReference type="Pfam" id="PF14604">
    <property type="entry name" value="SH3_9"/>
    <property type="match status" value="1"/>
</dbReference>
<proteinExistence type="predicted"/>
<dbReference type="InterPro" id="IPR027267">
    <property type="entry name" value="AH/BAR_dom_sf"/>
</dbReference>
<organism evidence="12 13">
    <name type="scientific">Sinocyclocheilus grahami</name>
    <name type="common">Dianchi golden-line fish</name>
    <name type="synonym">Barbus grahami</name>
    <dbReference type="NCBI Taxonomy" id="75366"/>
    <lineage>
        <taxon>Eukaryota</taxon>
        <taxon>Metazoa</taxon>
        <taxon>Chordata</taxon>
        <taxon>Craniata</taxon>
        <taxon>Vertebrata</taxon>
        <taxon>Euteleostomi</taxon>
        <taxon>Actinopterygii</taxon>
        <taxon>Neopterygii</taxon>
        <taxon>Teleostei</taxon>
        <taxon>Ostariophysi</taxon>
        <taxon>Cypriniformes</taxon>
        <taxon>Cyprinidae</taxon>
        <taxon>Cyprininae</taxon>
        <taxon>Sinocyclocheilus</taxon>
    </lineage>
</organism>
<evidence type="ECO:0000256" key="9">
    <source>
        <dbReference type="SAM" id="MobiDB-lite"/>
    </source>
</evidence>
<protein>
    <submittedName>
        <fullName evidence="12">Amphiphysin-like</fullName>
    </submittedName>
</protein>
<dbReference type="InterPro" id="IPR004148">
    <property type="entry name" value="BAR_dom"/>
</dbReference>
<dbReference type="GO" id="GO:0005886">
    <property type="term" value="C:plasma membrane"/>
    <property type="evidence" value="ECO:0007669"/>
    <property type="project" value="TreeGrafter"/>
</dbReference>
<dbReference type="PANTHER" id="PTHR46514:SF2">
    <property type="entry name" value="AMPHIPHYSIN"/>
    <property type="match status" value="1"/>
</dbReference>
<feature type="region of interest" description="Disordered" evidence="9">
    <location>
        <begin position="394"/>
        <end position="526"/>
    </location>
</feature>
<comment type="subcellular location">
    <subcellularLocation>
        <location evidence="2">Cytoplasm</location>
    </subcellularLocation>
    <subcellularLocation>
        <location evidence="1">Endomembrane system</location>
    </subcellularLocation>
</comment>
<gene>
    <name evidence="12" type="primary">LOC107584026</name>
</gene>
<accession>A0A672PTC3</accession>
<dbReference type="PANTHER" id="PTHR46514">
    <property type="entry name" value="AMPHIPHYSIN"/>
    <property type="match status" value="1"/>
</dbReference>
<dbReference type="GO" id="GO:0008021">
    <property type="term" value="C:synaptic vesicle"/>
    <property type="evidence" value="ECO:0007669"/>
    <property type="project" value="TreeGrafter"/>
</dbReference>
<keyword evidence="5 8" id="KW-0175">Coiled coil</keyword>
<feature type="region of interest" description="Disordered" evidence="9">
    <location>
        <begin position="544"/>
        <end position="662"/>
    </location>
</feature>
<dbReference type="Gene3D" id="1.20.1270.60">
    <property type="entry name" value="Arfaptin homology (AH) domain/BAR domain"/>
    <property type="match status" value="1"/>
</dbReference>
<feature type="domain" description="BAR" evidence="11">
    <location>
        <begin position="24"/>
        <end position="240"/>
    </location>
</feature>
<evidence type="ECO:0000313" key="13">
    <source>
        <dbReference type="Proteomes" id="UP000472262"/>
    </source>
</evidence>
<dbReference type="Ensembl" id="ENSSGRT00000070872.1">
    <property type="protein sequence ID" value="ENSSGRP00000066492.1"/>
    <property type="gene ID" value="ENSSGRG00000033441.1"/>
</dbReference>
<dbReference type="Proteomes" id="UP000472262">
    <property type="component" value="Unassembled WGS sequence"/>
</dbReference>
<dbReference type="Pfam" id="PF03114">
    <property type="entry name" value="BAR"/>
    <property type="match status" value="1"/>
</dbReference>
<keyword evidence="3 7" id="KW-0728">SH3 domain</keyword>
<dbReference type="PROSITE" id="PS50002">
    <property type="entry name" value="SH3"/>
    <property type="match status" value="1"/>
</dbReference>
<feature type="compositionally biased region" description="Low complexity" evidence="9">
    <location>
        <begin position="508"/>
        <end position="524"/>
    </location>
</feature>
<dbReference type="AlphaFoldDB" id="A0A672PTC3"/>
<feature type="coiled-coil region" evidence="8">
    <location>
        <begin position="152"/>
        <end position="186"/>
    </location>
</feature>
<evidence type="ECO:0000256" key="4">
    <source>
        <dbReference type="ARBA" id="ARBA00022490"/>
    </source>
</evidence>
<feature type="compositionally biased region" description="Polar residues" evidence="9">
    <location>
        <begin position="489"/>
        <end position="498"/>
    </location>
</feature>
<feature type="compositionally biased region" description="Polar residues" evidence="9">
    <location>
        <begin position="361"/>
        <end position="371"/>
    </location>
</feature>
<feature type="compositionally biased region" description="Acidic residues" evidence="9">
    <location>
        <begin position="456"/>
        <end position="467"/>
    </location>
</feature>
<dbReference type="SUPFAM" id="SSF50044">
    <property type="entry name" value="SH3-domain"/>
    <property type="match status" value="1"/>
</dbReference>
<evidence type="ECO:0000256" key="7">
    <source>
        <dbReference type="PROSITE-ProRule" id="PRU00192"/>
    </source>
</evidence>
<evidence type="ECO:0000256" key="2">
    <source>
        <dbReference type="ARBA" id="ARBA00004496"/>
    </source>
</evidence>
<reference evidence="12" key="2">
    <citation type="submission" date="2025-09" db="UniProtKB">
        <authorList>
            <consortium name="Ensembl"/>
        </authorList>
    </citation>
    <scope>IDENTIFICATION</scope>
</reference>
<dbReference type="PRINTS" id="PR01252">
    <property type="entry name" value="AMPHIPHYSIN1"/>
</dbReference>
<name>A0A672PTC3_SINGR</name>
<sequence>MAEIKTGIFAKNVQKRLSRAQEKVLQKLGKADETKDEQFEQCVQNFKRQEFEGSRLQREMKAYIAAVKGMQQASRNLTESLHEVYEPDWHGNDDVMIIGKNCDALWEDFHQKLVDSTIDTLETYLTQFPDLKMRVAKRSRKLIDYDSARHHLETLQTSTMRNEKKIAKAEEDLKKAQKVFDDLNVGLQDELPTLWDSRVVFYVSTFQNVSSLEARFHREISFLCHKLYEVMNKLAEQHSDKMFTIQGAPSDSGPLRLARTPTPPDDESPDSSPAASPNHTLRPTSPGPPRPKSPSQLKMGPPKPPPPKVTPTKELQQEQIIDLFDGGFPEISVTSPQPNEKPGESLLDLDFDPFKPDANTPIGQTQSPISQTLPWDLWTAADAGFTANWAADFGSSATTGTEESGNAQPAVDGQGWPPAEAWPTEAASQPQEEAATDEDATVPTFVVDFDKKSEAEAPEGDVAEGEGEAAPASVPEGGEGPVTTPPTDTQPAEVTASSPPAEMATTTVESPVSAEPEAAEQAEVCTSEKSFKTHVQTLALTPEHLFQTIDAKPEEEASSLEAKPGDEPDNVEPIPTDEPDKVDTQPGEVPDNIEPKPGDAPDNVEPQPGDETSKEGAANNGKEEEKMPIPSVVIEPASSNEGDDDRDGDITSPIATSGNGVITECQTTKDISSGMPPVHVFKVETMHDFEAANPDELELKKGDIVLVVPTELAEDQDAGWLTGIRESDWLQYGTSAQKGLFPENFTQRLE</sequence>
<feature type="compositionally biased region" description="Low complexity" evidence="9">
    <location>
        <begin position="468"/>
        <end position="487"/>
    </location>
</feature>
<dbReference type="Gene3D" id="2.30.30.40">
    <property type="entry name" value="SH3 Domains"/>
    <property type="match status" value="1"/>
</dbReference>
<dbReference type="SMART" id="SM00721">
    <property type="entry name" value="BAR"/>
    <property type="match status" value="1"/>
</dbReference>
<dbReference type="PRINTS" id="PR00452">
    <property type="entry name" value="SH3DOMAIN"/>
</dbReference>
<feature type="compositionally biased region" description="Low complexity" evidence="9">
    <location>
        <begin position="416"/>
        <end position="427"/>
    </location>
</feature>
<feature type="compositionally biased region" description="Polar residues" evidence="9">
    <location>
        <begin position="395"/>
        <end position="407"/>
    </location>
</feature>
<dbReference type="InterPro" id="IPR001452">
    <property type="entry name" value="SH3_domain"/>
</dbReference>
<reference evidence="12" key="1">
    <citation type="submission" date="2025-08" db="UniProtKB">
        <authorList>
            <consortium name="Ensembl"/>
        </authorList>
    </citation>
    <scope>IDENTIFICATION</scope>
</reference>
<dbReference type="PROSITE" id="PS51021">
    <property type="entry name" value="BAR"/>
    <property type="match status" value="1"/>
</dbReference>
<dbReference type="InterPro" id="IPR036028">
    <property type="entry name" value="SH3-like_dom_sf"/>
</dbReference>
<dbReference type="GO" id="GO:0048488">
    <property type="term" value="P:synaptic vesicle endocytosis"/>
    <property type="evidence" value="ECO:0007669"/>
    <property type="project" value="TreeGrafter"/>
</dbReference>
<evidence type="ECO:0000256" key="1">
    <source>
        <dbReference type="ARBA" id="ARBA00004308"/>
    </source>
</evidence>
<evidence type="ECO:0000259" key="10">
    <source>
        <dbReference type="PROSITE" id="PS50002"/>
    </source>
</evidence>
<keyword evidence="4" id="KW-0963">Cytoplasm</keyword>
<dbReference type="FunFam" id="1.20.1270.60:FF:000013">
    <property type="entry name" value="Amphiphysin isoform 2"/>
    <property type="match status" value="1"/>
</dbReference>
<feature type="region of interest" description="Disordered" evidence="9">
    <location>
        <begin position="327"/>
        <end position="371"/>
    </location>
</feature>
<feature type="region of interest" description="Disordered" evidence="9">
    <location>
        <begin position="244"/>
        <end position="314"/>
    </location>
</feature>
<evidence type="ECO:0000256" key="8">
    <source>
        <dbReference type="SAM" id="Coils"/>
    </source>
</evidence>
<evidence type="ECO:0000313" key="12">
    <source>
        <dbReference type="Ensembl" id="ENSSGRP00000066492.1"/>
    </source>
</evidence>
<dbReference type="InterPro" id="IPR003005">
    <property type="entry name" value="Amphiphysin"/>
</dbReference>
<keyword evidence="6" id="KW-0472">Membrane</keyword>
<evidence type="ECO:0000256" key="5">
    <source>
        <dbReference type="ARBA" id="ARBA00023054"/>
    </source>
</evidence>
<dbReference type="CDD" id="cd07611">
    <property type="entry name" value="BAR_Amphiphysin_I_II"/>
    <property type="match status" value="1"/>
</dbReference>
<dbReference type="SUPFAM" id="SSF103657">
    <property type="entry name" value="BAR/IMD domain-like"/>
    <property type="match status" value="1"/>
</dbReference>
<dbReference type="GO" id="GO:0005543">
    <property type="term" value="F:phospholipid binding"/>
    <property type="evidence" value="ECO:0007669"/>
    <property type="project" value="TreeGrafter"/>
</dbReference>